<evidence type="ECO:0000256" key="2">
    <source>
        <dbReference type="RuleBase" id="RU003457"/>
    </source>
</evidence>
<dbReference type="InterPro" id="IPR008778">
    <property type="entry name" value="Pirin_C_dom"/>
</dbReference>
<evidence type="ECO:0000313" key="5">
    <source>
        <dbReference type="EMBL" id="THG33396.1"/>
    </source>
</evidence>
<evidence type="ECO:0000259" key="4">
    <source>
        <dbReference type="Pfam" id="PF05726"/>
    </source>
</evidence>
<dbReference type="Pfam" id="PF05726">
    <property type="entry name" value="Pirin_C"/>
    <property type="match status" value="1"/>
</dbReference>
<dbReference type="Gene3D" id="2.60.120.10">
    <property type="entry name" value="Jelly Rolls"/>
    <property type="match status" value="1"/>
</dbReference>
<comment type="caution">
    <text evidence="5">The sequence shown here is derived from an EMBL/GenBank/DDBJ whole genome shotgun (WGS) entry which is preliminary data.</text>
</comment>
<evidence type="ECO:0000259" key="3">
    <source>
        <dbReference type="Pfam" id="PF02678"/>
    </source>
</evidence>
<dbReference type="Pfam" id="PF02678">
    <property type="entry name" value="Pirin"/>
    <property type="match status" value="1"/>
</dbReference>
<evidence type="ECO:0000313" key="6">
    <source>
        <dbReference type="Proteomes" id="UP000309133"/>
    </source>
</evidence>
<organism evidence="5 6">
    <name type="scientific">Naasia lichenicola</name>
    <dbReference type="NCBI Taxonomy" id="2565933"/>
    <lineage>
        <taxon>Bacteria</taxon>
        <taxon>Bacillati</taxon>
        <taxon>Actinomycetota</taxon>
        <taxon>Actinomycetes</taxon>
        <taxon>Micrococcales</taxon>
        <taxon>Microbacteriaceae</taxon>
        <taxon>Naasia</taxon>
    </lineage>
</organism>
<dbReference type="InterPro" id="IPR012093">
    <property type="entry name" value="Pirin"/>
</dbReference>
<dbReference type="Proteomes" id="UP000309133">
    <property type="component" value="Unassembled WGS sequence"/>
</dbReference>
<gene>
    <name evidence="5" type="ORF">E6C64_03345</name>
</gene>
<dbReference type="InterPro" id="IPR014710">
    <property type="entry name" value="RmlC-like_jellyroll"/>
</dbReference>
<comment type="similarity">
    <text evidence="1 2">Belongs to the pirin family.</text>
</comment>
<evidence type="ECO:0000256" key="1">
    <source>
        <dbReference type="ARBA" id="ARBA00008416"/>
    </source>
</evidence>
<dbReference type="RefSeq" id="WP_136426178.1">
    <property type="nucleotide sequence ID" value="NZ_SSSM01000001.1"/>
</dbReference>
<proteinExistence type="inferred from homology"/>
<dbReference type="InterPro" id="IPR003829">
    <property type="entry name" value="Pirin_N_dom"/>
</dbReference>
<accession>A0A4S4FUV0</accession>
<dbReference type="OrthoDB" id="9780903at2"/>
<reference evidence="5 6" key="1">
    <citation type="submission" date="2019-04" db="EMBL/GenBank/DDBJ databases">
        <authorList>
            <person name="Jiang L."/>
        </authorList>
    </citation>
    <scope>NUCLEOTIDE SEQUENCE [LARGE SCALE GENOMIC DNA]</scope>
    <source>
        <strain evidence="5 6">YIM 131853</strain>
    </source>
</reference>
<dbReference type="PANTHER" id="PTHR13903:SF8">
    <property type="entry name" value="PIRIN"/>
    <property type="match status" value="1"/>
</dbReference>
<sequence>MSNLDRDPGLLLVEEDAPPARRIDVLTPRDVPLGGPRAMTVRRTLPQRERSLIGAWCFVDHYGPDDVSLSGGMRVDGHPHTSLQTVTWMFEGEVEHRDTLGTVLTIRPGEVNLMTSGSGIAHSEYSTPSTTRLHGAQLWIALPEDQRSGQRTFQNYAAPQVRIGDADVRVFLGDLADQRSPVHTWTPTLGAEIVLPPHSRLELEVDPTFEHGVLVDAGPVWVDGELGEPAHLLYRAPLAAPLAFETRESGARLLLIGGEPLGESIVMWWNFIGRSHEEIVSFRDDWQAEVARHAAATSAAIQTGDAEAFPTEGFGEFPSTWTRVLPAPELPSVRLRARR</sequence>
<dbReference type="AlphaFoldDB" id="A0A4S4FUV0"/>
<protein>
    <submittedName>
        <fullName evidence="5">Pirin family protein</fullName>
    </submittedName>
</protein>
<dbReference type="InterPro" id="IPR011051">
    <property type="entry name" value="RmlC_Cupin_sf"/>
</dbReference>
<feature type="domain" description="Pirin C-terminal" evidence="4">
    <location>
        <begin position="192"/>
        <end position="288"/>
    </location>
</feature>
<dbReference type="CDD" id="cd02909">
    <property type="entry name" value="cupin_pirin_N"/>
    <property type="match status" value="1"/>
</dbReference>
<feature type="domain" description="Pirin N-terminal" evidence="3">
    <location>
        <begin position="40"/>
        <end position="140"/>
    </location>
</feature>
<dbReference type="EMBL" id="SSSM01000001">
    <property type="protein sequence ID" value="THG33396.1"/>
    <property type="molecule type" value="Genomic_DNA"/>
</dbReference>
<dbReference type="PANTHER" id="PTHR13903">
    <property type="entry name" value="PIRIN-RELATED"/>
    <property type="match status" value="1"/>
</dbReference>
<name>A0A4S4FUV0_9MICO</name>
<dbReference type="SUPFAM" id="SSF51182">
    <property type="entry name" value="RmlC-like cupins"/>
    <property type="match status" value="1"/>
</dbReference>
<keyword evidence="6" id="KW-1185">Reference proteome</keyword>